<sequence length="145" mass="15839">MQHIAPQVMTTRAQQLAMYVVYESPFAVVADSPEQYENVPAAQFLRDVPASWDETHALDGAIGEHIALARRSGKDWYVGAMTNEQARRLTLPLAFLGKGSWTATIYADGAAPTEVRIDTRKLTSKDSLQLPLAANGGAAVRLQKK</sequence>
<feature type="domain" description="Glycosyl-hydrolase 97 C-terminal oligomerisation" evidence="1">
    <location>
        <begin position="51"/>
        <end position="143"/>
    </location>
</feature>
<dbReference type="Pfam" id="PF14509">
    <property type="entry name" value="GH97_C"/>
    <property type="match status" value="1"/>
</dbReference>
<dbReference type="PANTHER" id="PTHR35803:SF2">
    <property type="entry name" value="RETAINING ALPHA-GALACTOSIDASE"/>
    <property type="match status" value="1"/>
</dbReference>
<dbReference type="AlphaFoldDB" id="W4S319"/>
<protein>
    <submittedName>
        <fullName evidence="2">Alpha-glucosidase</fullName>
    </submittedName>
</protein>
<gene>
    <name evidence="2" type="ORF">XPU_2095</name>
</gene>
<organism evidence="2 3">
    <name type="scientific">Xanthomonas arboricola pv. pruni str. MAFF 311562</name>
    <dbReference type="NCBI Taxonomy" id="1414836"/>
    <lineage>
        <taxon>Bacteria</taxon>
        <taxon>Pseudomonadati</taxon>
        <taxon>Pseudomonadota</taxon>
        <taxon>Gammaproteobacteria</taxon>
        <taxon>Lysobacterales</taxon>
        <taxon>Lysobacteraceae</taxon>
        <taxon>Xanthomonas</taxon>
    </lineage>
</organism>
<dbReference type="InterPro" id="IPR029483">
    <property type="entry name" value="GH97_C"/>
</dbReference>
<proteinExistence type="predicted"/>
<dbReference type="Proteomes" id="UP000019143">
    <property type="component" value="Unassembled WGS sequence"/>
</dbReference>
<dbReference type="EMBL" id="BAVB01000260">
    <property type="protein sequence ID" value="GAE50563.1"/>
    <property type="molecule type" value="Genomic_DNA"/>
</dbReference>
<dbReference type="Gene3D" id="3.20.20.70">
    <property type="entry name" value="Aldolase class I"/>
    <property type="match status" value="1"/>
</dbReference>
<accession>W4S319</accession>
<reference evidence="2 3" key="1">
    <citation type="submission" date="2014-01" db="EMBL/GenBank/DDBJ databases">
        <title>Genome sequence and analysis of Xanthomonas arboricola pv. pruni.</title>
        <authorList>
            <person name="Fujikawa T."/>
            <person name="Nakazono-Nagaoka E."/>
        </authorList>
    </citation>
    <scope>NUCLEOTIDE SEQUENCE [LARGE SCALE GENOMIC DNA]</scope>
    <source>
        <strain evidence="3">MAFF 311562</strain>
    </source>
</reference>
<dbReference type="PANTHER" id="PTHR35803">
    <property type="entry name" value="GLUCAN 1,4-ALPHA-GLUCOSIDASE SUSB-RELATED"/>
    <property type="match status" value="1"/>
</dbReference>
<comment type="caution">
    <text evidence="2">The sequence shown here is derived from an EMBL/GenBank/DDBJ whole genome shotgun (WGS) entry which is preliminary data.</text>
</comment>
<evidence type="ECO:0000313" key="2">
    <source>
        <dbReference type="EMBL" id="GAE50563.1"/>
    </source>
</evidence>
<name>W4S319_9XANT</name>
<evidence type="ECO:0000313" key="3">
    <source>
        <dbReference type="Proteomes" id="UP000019143"/>
    </source>
</evidence>
<dbReference type="InterPro" id="IPR052720">
    <property type="entry name" value="Glycosyl_hydrolase_97"/>
</dbReference>
<dbReference type="InterPro" id="IPR013785">
    <property type="entry name" value="Aldolase_TIM"/>
</dbReference>
<evidence type="ECO:0000259" key="1">
    <source>
        <dbReference type="Pfam" id="PF14509"/>
    </source>
</evidence>